<accession>A0A5B9PDZ6</accession>
<dbReference type="CDD" id="cd17470">
    <property type="entry name" value="T3SS_Flik_C"/>
    <property type="match status" value="1"/>
</dbReference>
<dbReference type="RefSeq" id="WP_075082149.1">
    <property type="nucleotide sequence ID" value="NZ_CP042912.1"/>
</dbReference>
<feature type="region of interest" description="Disordered" evidence="1">
    <location>
        <begin position="45"/>
        <end position="68"/>
    </location>
</feature>
<dbReference type="EMBL" id="CP042912">
    <property type="protein sequence ID" value="QEG23360.1"/>
    <property type="molecule type" value="Genomic_DNA"/>
</dbReference>
<dbReference type="KEGG" id="mff:MFFC18_32580"/>
<reference evidence="3 4" key="1">
    <citation type="submission" date="2019-08" db="EMBL/GenBank/DDBJ databases">
        <title>Deep-cultivation of Planctomycetes and their phenomic and genomic characterization uncovers novel biology.</title>
        <authorList>
            <person name="Wiegand S."/>
            <person name="Jogler M."/>
            <person name="Boedeker C."/>
            <person name="Pinto D."/>
            <person name="Vollmers J."/>
            <person name="Rivas-Marin E."/>
            <person name="Kohn T."/>
            <person name="Peeters S.H."/>
            <person name="Heuer A."/>
            <person name="Rast P."/>
            <person name="Oberbeckmann S."/>
            <person name="Bunk B."/>
            <person name="Jeske O."/>
            <person name="Meyerdierks A."/>
            <person name="Storesund J.E."/>
            <person name="Kallscheuer N."/>
            <person name="Luecker S."/>
            <person name="Lage O.M."/>
            <person name="Pohl T."/>
            <person name="Merkel B.J."/>
            <person name="Hornburger P."/>
            <person name="Mueller R.-W."/>
            <person name="Bruemmer F."/>
            <person name="Labrenz M."/>
            <person name="Spormann A.M."/>
            <person name="Op den Camp H."/>
            <person name="Overmann J."/>
            <person name="Amann R."/>
            <person name="Jetten M.S.M."/>
            <person name="Mascher T."/>
            <person name="Medema M.H."/>
            <person name="Devos D.P."/>
            <person name="Kaster A.-K."/>
            <person name="Ovreas L."/>
            <person name="Rohde M."/>
            <person name="Galperin M.Y."/>
            <person name="Jogler C."/>
        </authorList>
    </citation>
    <scope>NUCLEOTIDE SEQUENCE [LARGE SCALE GENOMIC DNA]</scope>
    <source>
        <strain evidence="3 4">FC18</strain>
    </source>
</reference>
<sequence length="474" mass="49300">MNSFPANLFVGANTTVAETESGLGEDDVAAPISFESILAELELSNGTSADAAAERGDEDGDLPPESGFFSQALQFSDLLASPGTDSELSVTGGTQGTSTDATTRVVDAETTATTDQSDESNPPENAATGETADAELLDQPEIEPSTNDEMQQNTDELGATALEEGDQQLADSSQQQTQTAAAQSTGTTEATNDSSSPQDYAAIAVAQQEARVASEDAESTSTDQGVTANAIGSDDESDANLEQNSNSERQANADAQPLNGDQSNPSLHDPGNPNTRFDARSLPEDSVDPTTSVGPSDHSAGIDLTPGTLPSGAEVGMLTDRATTINEASTIAKFAPEIRTSYAVASQASQAIQTKFASFKDEASQTISLTLHPAELGQLQITIEQTSDQMVAQITASDFNSTEMLLQEKDFLLESLSELGFGETSLDISHGGSDQEPMNDEQDTNSSPSFTATETAADTPTVVHTQTTGVNFVA</sequence>
<feature type="compositionally biased region" description="Polar residues" evidence="1">
    <location>
        <begin position="240"/>
        <end position="250"/>
    </location>
</feature>
<feature type="compositionally biased region" description="Polar residues" evidence="1">
    <location>
        <begin position="83"/>
        <end position="102"/>
    </location>
</feature>
<protein>
    <submittedName>
        <fullName evidence="3">Flagellar hook-length control protein FliK</fullName>
    </submittedName>
</protein>
<name>A0A5B9PDZ6_9BACT</name>
<keyword evidence="3" id="KW-0969">Cilium</keyword>
<keyword evidence="4" id="KW-1185">Reference proteome</keyword>
<feature type="compositionally biased region" description="Low complexity" evidence="1">
    <location>
        <begin position="167"/>
        <end position="191"/>
    </location>
</feature>
<dbReference type="AlphaFoldDB" id="A0A5B9PDZ6"/>
<evidence type="ECO:0000313" key="3">
    <source>
        <dbReference type="EMBL" id="QEG23360.1"/>
    </source>
</evidence>
<feature type="domain" description="Flagellar hook-length control protein-like C-terminal" evidence="2">
    <location>
        <begin position="357"/>
        <end position="435"/>
    </location>
</feature>
<dbReference type="InterPro" id="IPR038610">
    <property type="entry name" value="FliK-like_C_sf"/>
</dbReference>
<dbReference type="InterPro" id="IPR021136">
    <property type="entry name" value="Flagellar_hook_control-like_C"/>
</dbReference>
<feature type="compositionally biased region" description="Polar residues" evidence="1">
    <location>
        <begin position="144"/>
        <end position="155"/>
    </location>
</feature>
<evidence type="ECO:0000259" key="2">
    <source>
        <dbReference type="Pfam" id="PF02120"/>
    </source>
</evidence>
<feature type="compositionally biased region" description="Polar residues" evidence="1">
    <location>
        <begin position="444"/>
        <end position="474"/>
    </location>
</feature>
<dbReference type="STRING" id="980251.GCA_001642875_02816"/>
<evidence type="ECO:0000313" key="4">
    <source>
        <dbReference type="Proteomes" id="UP000322214"/>
    </source>
</evidence>
<keyword evidence="3" id="KW-0282">Flagellum</keyword>
<feature type="region of interest" description="Disordered" evidence="1">
    <location>
        <begin position="81"/>
        <end position="311"/>
    </location>
</feature>
<keyword evidence="3" id="KW-0966">Cell projection</keyword>
<dbReference type="Pfam" id="PF02120">
    <property type="entry name" value="Flg_hook"/>
    <property type="match status" value="1"/>
</dbReference>
<organism evidence="3 4">
    <name type="scientific">Mariniblastus fucicola</name>
    <dbReference type="NCBI Taxonomy" id="980251"/>
    <lineage>
        <taxon>Bacteria</taxon>
        <taxon>Pseudomonadati</taxon>
        <taxon>Planctomycetota</taxon>
        <taxon>Planctomycetia</taxon>
        <taxon>Pirellulales</taxon>
        <taxon>Pirellulaceae</taxon>
        <taxon>Mariniblastus</taxon>
    </lineage>
</organism>
<dbReference type="Gene3D" id="3.30.750.140">
    <property type="match status" value="1"/>
</dbReference>
<feature type="compositionally biased region" description="Acidic residues" evidence="1">
    <location>
        <begin position="132"/>
        <end position="141"/>
    </location>
</feature>
<feature type="region of interest" description="Disordered" evidence="1">
    <location>
        <begin position="424"/>
        <end position="474"/>
    </location>
</feature>
<dbReference type="OrthoDB" id="5432473at2"/>
<proteinExistence type="predicted"/>
<dbReference type="Proteomes" id="UP000322214">
    <property type="component" value="Chromosome"/>
</dbReference>
<feature type="compositionally biased region" description="Polar residues" evidence="1">
    <location>
        <begin position="110"/>
        <end position="123"/>
    </location>
</feature>
<gene>
    <name evidence="3" type="ORF">MFFC18_32580</name>
</gene>
<evidence type="ECO:0000256" key="1">
    <source>
        <dbReference type="SAM" id="MobiDB-lite"/>
    </source>
</evidence>